<evidence type="ECO:0000256" key="2">
    <source>
        <dbReference type="SAM" id="SignalP"/>
    </source>
</evidence>
<comment type="caution">
    <text evidence="3">The sequence shown here is derived from an EMBL/GenBank/DDBJ whole genome shotgun (WGS) entry which is preliminary data.</text>
</comment>
<protein>
    <recommendedName>
        <fullName evidence="4">Lipocalin-like domain-containing protein</fullName>
    </recommendedName>
</protein>
<evidence type="ECO:0008006" key="4">
    <source>
        <dbReference type="Google" id="ProtNLM"/>
    </source>
</evidence>
<sequence length="156" mass="17367">MKKTHFPICSAMLAAMLLLALGCQKETALPERDPNAAKLAGVWMLTARVADDHEQPADQRILKITFTEQGAFQAEYRGDAQQKWIQPGKGVFTFSPPLLTLYWDSGAVTTLSVQQPTPDRIVLHHGRNLVPLKDQEPDEIYQRQSIAKGPTKSSNQ</sequence>
<dbReference type="PROSITE" id="PS51257">
    <property type="entry name" value="PROKAR_LIPOPROTEIN"/>
    <property type="match status" value="1"/>
</dbReference>
<proteinExistence type="predicted"/>
<organism evidence="3">
    <name type="scientific">Desulfomonile tiedjei</name>
    <dbReference type="NCBI Taxonomy" id="2358"/>
    <lineage>
        <taxon>Bacteria</taxon>
        <taxon>Pseudomonadati</taxon>
        <taxon>Thermodesulfobacteriota</taxon>
        <taxon>Desulfomonilia</taxon>
        <taxon>Desulfomonilales</taxon>
        <taxon>Desulfomonilaceae</taxon>
        <taxon>Desulfomonile</taxon>
    </lineage>
</organism>
<evidence type="ECO:0000313" key="3">
    <source>
        <dbReference type="EMBL" id="HGH60803.1"/>
    </source>
</evidence>
<dbReference type="InterPro" id="IPR012674">
    <property type="entry name" value="Calycin"/>
</dbReference>
<name>A0A7C4ARP1_9BACT</name>
<dbReference type="SUPFAM" id="SSF50814">
    <property type="entry name" value="Lipocalins"/>
    <property type="match status" value="1"/>
</dbReference>
<feature type="signal peptide" evidence="2">
    <location>
        <begin position="1"/>
        <end position="28"/>
    </location>
</feature>
<dbReference type="AlphaFoldDB" id="A0A7C4ARP1"/>
<gene>
    <name evidence="3" type="ORF">ENV54_05835</name>
</gene>
<feature type="chain" id="PRO_5028467526" description="Lipocalin-like domain-containing protein" evidence="2">
    <location>
        <begin position="29"/>
        <end position="156"/>
    </location>
</feature>
<reference evidence="3" key="1">
    <citation type="journal article" date="2020" name="mSystems">
        <title>Genome- and Community-Level Interaction Insights into Carbon Utilization and Element Cycling Functions of Hydrothermarchaeota in Hydrothermal Sediment.</title>
        <authorList>
            <person name="Zhou Z."/>
            <person name="Liu Y."/>
            <person name="Xu W."/>
            <person name="Pan J."/>
            <person name="Luo Z.H."/>
            <person name="Li M."/>
        </authorList>
    </citation>
    <scope>NUCLEOTIDE SEQUENCE [LARGE SCALE GENOMIC DNA]</scope>
    <source>
        <strain evidence="3">SpSt-769</strain>
    </source>
</reference>
<accession>A0A7C4ARP1</accession>
<keyword evidence="2" id="KW-0732">Signal</keyword>
<dbReference type="EMBL" id="DTGT01000183">
    <property type="protein sequence ID" value="HGH60803.1"/>
    <property type="molecule type" value="Genomic_DNA"/>
</dbReference>
<evidence type="ECO:0000256" key="1">
    <source>
        <dbReference type="SAM" id="MobiDB-lite"/>
    </source>
</evidence>
<feature type="region of interest" description="Disordered" evidence="1">
    <location>
        <begin position="136"/>
        <end position="156"/>
    </location>
</feature>